<dbReference type="InParanoid" id="G0NN03"/>
<accession>G0NN03</accession>
<organism evidence="3">
    <name type="scientific">Caenorhabditis brenneri</name>
    <name type="common">Nematode worm</name>
    <dbReference type="NCBI Taxonomy" id="135651"/>
    <lineage>
        <taxon>Eukaryota</taxon>
        <taxon>Metazoa</taxon>
        <taxon>Ecdysozoa</taxon>
        <taxon>Nematoda</taxon>
        <taxon>Chromadorea</taxon>
        <taxon>Rhabditida</taxon>
        <taxon>Rhabditina</taxon>
        <taxon>Rhabditomorpha</taxon>
        <taxon>Rhabditoidea</taxon>
        <taxon>Rhabditidae</taxon>
        <taxon>Peloderinae</taxon>
        <taxon>Caenorhabditis</taxon>
    </lineage>
</organism>
<dbReference type="Gene3D" id="1.20.1070.10">
    <property type="entry name" value="Rhodopsin 7-helix transmembrane proteins"/>
    <property type="match status" value="1"/>
</dbReference>
<keyword evidence="3" id="KW-1185">Reference proteome</keyword>
<dbReference type="Pfam" id="PF10322">
    <property type="entry name" value="7TM_GPCR_Sru"/>
    <property type="match status" value="1"/>
</dbReference>
<name>G0NN03_CAEBE</name>
<evidence type="ECO:0000256" key="1">
    <source>
        <dbReference type="SAM" id="Phobius"/>
    </source>
</evidence>
<keyword evidence="1" id="KW-1133">Transmembrane helix</keyword>
<dbReference type="PANTHER" id="PTHR47516">
    <property type="entry name" value="SERPENTINE RECEPTOR, CLASS U-RELATED"/>
    <property type="match status" value="1"/>
</dbReference>
<evidence type="ECO:0000313" key="3">
    <source>
        <dbReference type="Proteomes" id="UP000008068"/>
    </source>
</evidence>
<protein>
    <recommendedName>
        <fullName evidence="4">G-protein coupled receptors family 1 profile domain-containing protein</fullName>
    </recommendedName>
</protein>
<sequence length="193" mass="22100">MGESKTRQIFLISFVILFLIGFASSLPHYLYDGVCIQMFTPFPFASIVIVDQFSMKNLDTVTLKNMMFIGFVCVAIVILNIFMFRKLRQRKTLNSNSQKSIIQNANIERTLTRTMIILLIPLLFHLVLAVSLLCKIYILAPSLLSHILVLRPVLLDLRVHTVTLYFYFKHPIFSNVKLTIKVSGSQNLKSQIS</sequence>
<evidence type="ECO:0000313" key="2">
    <source>
        <dbReference type="EMBL" id="EGT34356.1"/>
    </source>
</evidence>
<dbReference type="AlphaFoldDB" id="G0NN03"/>
<dbReference type="EMBL" id="GL379912">
    <property type="protein sequence ID" value="EGT34356.1"/>
    <property type="molecule type" value="Genomic_DNA"/>
</dbReference>
<feature type="transmembrane region" description="Helical" evidence="1">
    <location>
        <begin position="9"/>
        <end position="31"/>
    </location>
</feature>
<evidence type="ECO:0008006" key="4">
    <source>
        <dbReference type="Google" id="ProtNLM"/>
    </source>
</evidence>
<dbReference type="HOGENOM" id="CLU_115989_0_0_1"/>
<reference evidence="3" key="1">
    <citation type="submission" date="2011-07" db="EMBL/GenBank/DDBJ databases">
        <authorList>
            <consortium name="Caenorhabditis brenneri Sequencing and Analysis Consortium"/>
            <person name="Wilson R.K."/>
        </authorList>
    </citation>
    <scope>NUCLEOTIDE SEQUENCE [LARGE SCALE GENOMIC DNA]</scope>
    <source>
        <strain evidence="3">PB2801</strain>
    </source>
</reference>
<dbReference type="PANTHER" id="PTHR47516:SF2">
    <property type="entry name" value="SERPENTINE RECEPTOR CLASS GAMMA"/>
    <property type="match status" value="1"/>
</dbReference>
<dbReference type="OrthoDB" id="5807521at2759"/>
<feature type="transmembrane region" description="Helical" evidence="1">
    <location>
        <begin position="66"/>
        <end position="84"/>
    </location>
</feature>
<proteinExistence type="predicted"/>
<keyword evidence="1" id="KW-0472">Membrane</keyword>
<gene>
    <name evidence="2" type="ORF">CAEBREN_12140</name>
</gene>
<keyword evidence="1" id="KW-0812">Transmembrane</keyword>
<dbReference type="InterPro" id="IPR003839">
    <property type="entry name" value="7TM_GPCR_serpentine_rcpt_Sru"/>
</dbReference>
<dbReference type="OMA" id="FEDNWIF"/>
<feature type="transmembrane region" description="Helical" evidence="1">
    <location>
        <begin position="116"/>
        <end position="138"/>
    </location>
</feature>
<dbReference type="Proteomes" id="UP000008068">
    <property type="component" value="Unassembled WGS sequence"/>
</dbReference>